<dbReference type="EC" id="2.7.7.49" evidence="1"/>
<accession>A0A6H5J8C2</accession>
<dbReference type="Pfam" id="PF24664">
    <property type="entry name" value="Monjiviricetes_fusion"/>
    <property type="match status" value="1"/>
</dbReference>
<feature type="compositionally biased region" description="Low complexity" evidence="2">
    <location>
        <begin position="912"/>
        <end position="924"/>
    </location>
</feature>
<dbReference type="Gene3D" id="3.30.70.270">
    <property type="match status" value="2"/>
</dbReference>
<dbReference type="InterPro" id="IPR051320">
    <property type="entry name" value="Viral_Replic_Matur_Polypro"/>
</dbReference>
<evidence type="ECO:0000256" key="2">
    <source>
        <dbReference type="SAM" id="MobiDB-lite"/>
    </source>
</evidence>
<feature type="compositionally biased region" description="Low complexity" evidence="2">
    <location>
        <begin position="1352"/>
        <end position="1371"/>
    </location>
</feature>
<dbReference type="InterPro" id="IPR043502">
    <property type="entry name" value="DNA/RNA_pol_sf"/>
</dbReference>
<feature type="region of interest" description="Disordered" evidence="2">
    <location>
        <begin position="1351"/>
        <end position="1371"/>
    </location>
</feature>
<organism evidence="4 5">
    <name type="scientific">Trichogramma brassicae</name>
    <dbReference type="NCBI Taxonomy" id="86971"/>
    <lineage>
        <taxon>Eukaryota</taxon>
        <taxon>Metazoa</taxon>
        <taxon>Ecdysozoa</taxon>
        <taxon>Arthropoda</taxon>
        <taxon>Hexapoda</taxon>
        <taxon>Insecta</taxon>
        <taxon>Pterygota</taxon>
        <taxon>Neoptera</taxon>
        <taxon>Endopterygota</taxon>
        <taxon>Hymenoptera</taxon>
        <taxon>Apocrita</taxon>
        <taxon>Proctotrupomorpha</taxon>
        <taxon>Chalcidoidea</taxon>
        <taxon>Trichogrammatidae</taxon>
        <taxon>Trichogramma</taxon>
    </lineage>
</organism>
<gene>
    <name evidence="4" type="ORF">TBRA_LOCUS15349</name>
</gene>
<dbReference type="SUPFAM" id="SSF56672">
    <property type="entry name" value="DNA/RNA polymerases"/>
    <property type="match status" value="1"/>
</dbReference>
<dbReference type="InterPro" id="IPR043128">
    <property type="entry name" value="Rev_trsase/Diguanyl_cyclase"/>
</dbReference>
<evidence type="ECO:0000313" key="5">
    <source>
        <dbReference type="Proteomes" id="UP000479190"/>
    </source>
</evidence>
<evidence type="ECO:0000256" key="1">
    <source>
        <dbReference type="ARBA" id="ARBA00012493"/>
    </source>
</evidence>
<feature type="compositionally biased region" description="Polar residues" evidence="2">
    <location>
        <begin position="280"/>
        <end position="294"/>
    </location>
</feature>
<feature type="region of interest" description="Disordered" evidence="2">
    <location>
        <begin position="894"/>
        <end position="944"/>
    </location>
</feature>
<evidence type="ECO:0000259" key="3">
    <source>
        <dbReference type="PROSITE" id="PS50878"/>
    </source>
</evidence>
<feature type="region of interest" description="Disordered" evidence="2">
    <location>
        <begin position="150"/>
        <end position="294"/>
    </location>
</feature>
<dbReference type="PANTHER" id="PTHR33064">
    <property type="entry name" value="POL PROTEIN"/>
    <property type="match status" value="1"/>
</dbReference>
<protein>
    <recommendedName>
        <fullName evidence="1">RNA-directed DNA polymerase</fullName>
        <ecNumber evidence="1">2.7.7.49</ecNumber>
    </recommendedName>
</protein>
<feature type="compositionally biased region" description="Basic and acidic residues" evidence="2">
    <location>
        <begin position="209"/>
        <end position="222"/>
    </location>
</feature>
<feature type="domain" description="Reverse transcriptase" evidence="3">
    <location>
        <begin position="1026"/>
        <end position="1211"/>
    </location>
</feature>
<dbReference type="InterPro" id="IPR041577">
    <property type="entry name" value="RT_RNaseH_2"/>
</dbReference>
<dbReference type="PROSITE" id="PS50878">
    <property type="entry name" value="RT_POL"/>
    <property type="match status" value="1"/>
</dbReference>
<feature type="compositionally biased region" description="Basic and acidic residues" evidence="2">
    <location>
        <begin position="155"/>
        <end position="166"/>
    </location>
</feature>
<dbReference type="Pfam" id="PF17919">
    <property type="entry name" value="RT_RNaseH_2"/>
    <property type="match status" value="1"/>
</dbReference>
<reference evidence="4 5" key="1">
    <citation type="submission" date="2020-02" db="EMBL/GenBank/DDBJ databases">
        <authorList>
            <person name="Ferguson B K."/>
        </authorList>
    </citation>
    <scope>NUCLEOTIDE SEQUENCE [LARGE SCALE GENOMIC DNA]</scope>
</reference>
<name>A0A6H5J8C2_9HYME</name>
<sequence>MKQALAEGQVKMIEMIETRVDIIGTIGIIETRAGIIETRAGMIETRAEIVETRVEIVGTIEMIETHVEIIGARDETHETHEIRPRGLVNANADALSRNPVVTSTKNPADMSKQQLFELADMQEKENNELPAEIDHPPGRIWRVRTRRYKKSAASNEEKQDDKERFNNESSSDSDDSLMPAAKIEAAEESSHNSSDDGDEDGDVSMLSPLERKAKMKAREKITEIVNAGKRPRKQKPADQTRASVIRAASVDLQQKESQSVHEEPKASDSDASLEEYTLTPVAQKSDIASSSALYSRSQESQGVLQTASANMQPLHDDYDSSQNEAIHEETVGTKTQEHARRSFPEFAREMSAKLRVDLRENVAANKRGLRIDVWEVDSDDEQSQNKKGPGRDVQISDIKIANANVQSNNDNDAVASNEIFEALQSQTWADYDLDNAQISSDARQLRGYSEQQECADTSATLIRSDDIPSKPPGNCLFYSLIKILDLDMTATELRRLLLQSPFLESCNNPREARAILASPSEWGNIDCVYIFAHTDRQLIRGPVPGLTSGGRIGAAAAGRTNDGPHGHGWRHSWLQDGRRYPRLRERRRHLRLRERYLPQGRVLEEQNWHHHAELREKRGEVALCGYTLIATEHARLFLLETRPNAGLAAKQALDAENIILSAYFNTKLAYFAHHVKTQFDALYRDSLFQRCMLARQIIGNALSQSESRPDIFALAVMRKRGFSAILAGEAAHLVVSKVPLNLYCCVDAPSSDNADSVRPRNCKRLNACMSPESFRRPATIALLAHRAAASHQSLSMHDRDESFRSPTTFVMFKSGASKNDTVADGESDTRSDAATPEDIVTTRYLDNCSEEERIAMLNRFFPENFHQKLQSSNIDNRANATGASFHEQHNEYIADNEDRSGPGDNRQPFNSTANPNDDPMTPDNPTDKAAENAPSERQSTLPLEERKKKIFELMDTEGCSEDELVAVKELIEHNPYVFGLDGEPLPISNVIKCSITTTSEKPFAPKHYRYLLKIKEQMQKEIDKLLKGDIIVKSTTPWLSPLWIVPKKTVDQGGNKKWRLVTDFRQLNEMTEGYCHPIPLTVDILERLASAYYISCIDLRSGFHQIAMDEDSAYKTGFAGPDGVYQYKRMGMGLKCAPCIFSRAMSLALAGLQGTELEIYLDDVMVHGETLKEHNGRFKRMIDRFAKANMSIEPSKCQMLKKEAKVLGHIVGNGEIKPDPTKVEAMRDYPAPTNAKKVKQFLGLTGYYRRFIKGYATIARPLQKLLRKTEKFVWGEEQEKAFKDLVHRLCDYPVLKTPDFSKPFILTTDASDYAIGAILGQGEIGKDHASAYASRCLKSAELRCIHFRDDNGTNNNNTNNRNNLRGITNRGSRTRDTEFNLKEIRAPREHYQTRAVSISTRSISMGSIEGSNKATK</sequence>
<dbReference type="GO" id="GO:0003964">
    <property type="term" value="F:RNA-directed DNA polymerase activity"/>
    <property type="evidence" value="ECO:0007669"/>
    <property type="project" value="UniProtKB-EC"/>
</dbReference>
<dbReference type="CDD" id="cd01647">
    <property type="entry name" value="RT_LTR"/>
    <property type="match status" value="1"/>
</dbReference>
<dbReference type="FunFam" id="3.30.70.270:FF:000020">
    <property type="entry name" value="Transposon Tf2-6 polyprotein-like Protein"/>
    <property type="match status" value="1"/>
</dbReference>
<dbReference type="OrthoDB" id="7616733at2759"/>
<dbReference type="InterPro" id="IPR000477">
    <property type="entry name" value="RT_dom"/>
</dbReference>
<dbReference type="EMBL" id="CADCXV010001343">
    <property type="protein sequence ID" value="CAB0043761.1"/>
    <property type="molecule type" value="Genomic_DNA"/>
</dbReference>
<evidence type="ECO:0000313" key="4">
    <source>
        <dbReference type="EMBL" id="CAB0043761.1"/>
    </source>
</evidence>
<proteinExistence type="predicted"/>
<dbReference type="Pfam" id="PF00078">
    <property type="entry name" value="RVT_1"/>
    <property type="match status" value="1"/>
</dbReference>
<dbReference type="PANTHER" id="PTHR33064:SF37">
    <property type="entry name" value="RIBONUCLEASE H"/>
    <property type="match status" value="1"/>
</dbReference>
<dbReference type="Gene3D" id="3.10.10.10">
    <property type="entry name" value="HIV Type 1 Reverse Transcriptase, subunit A, domain 1"/>
    <property type="match status" value="1"/>
</dbReference>
<dbReference type="Proteomes" id="UP000479190">
    <property type="component" value="Unassembled WGS sequence"/>
</dbReference>
<feature type="compositionally biased region" description="Basic and acidic residues" evidence="2">
    <location>
        <begin position="184"/>
        <end position="194"/>
    </location>
</feature>
<feature type="compositionally biased region" description="Basic and acidic residues" evidence="2">
    <location>
        <begin position="258"/>
        <end position="268"/>
    </location>
</feature>
<keyword evidence="5" id="KW-1185">Reference proteome</keyword>